<dbReference type="PANTHER" id="PTHR44846:SF1">
    <property type="entry name" value="MANNOSYL-D-GLYCERATE TRANSPORT_METABOLISM SYSTEM REPRESSOR MNGR-RELATED"/>
    <property type="match status" value="1"/>
</dbReference>
<gene>
    <name evidence="5" type="ORF">QBE54_07610</name>
</gene>
<proteinExistence type="predicted"/>
<evidence type="ECO:0000313" key="5">
    <source>
        <dbReference type="EMBL" id="WZL75454.1"/>
    </source>
</evidence>
<evidence type="ECO:0000256" key="1">
    <source>
        <dbReference type="ARBA" id="ARBA00023015"/>
    </source>
</evidence>
<dbReference type="Gene3D" id="1.10.10.10">
    <property type="entry name" value="Winged helix-like DNA-binding domain superfamily/Winged helix DNA-binding domain"/>
    <property type="match status" value="1"/>
</dbReference>
<dbReference type="SMART" id="SM00866">
    <property type="entry name" value="UTRA"/>
    <property type="match status" value="1"/>
</dbReference>
<dbReference type="InterPro" id="IPR050679">
    <property type="entry name" value="Bact_HTH_transcr_reg"/>
</dbReference>
<dbReference type="InterPro" id="IPR000524">
    <property type="entry name" value="Tscrpt_reg_HTH_GntR"/>
</dbReference>
<dbReference type="PROSITE" id="PS50949">
    <property type="entry name" value="HTH_GNTR"/>
    <property type="match status" value="1"/>
</dbReference>
<dbReference type="Proteomes" id="UP001461341">
    <property type="component" value="Chromosome"/>
</dbReference>
<dbReference type="InterPro" id="IPR011663">
    <property type="entry name" value="UTRA"/>
</dbReference>
<organism evidence="5 6">
    <name type="scientific">Thermatribacter velox</name>
    <dbReference type="NCBI Taxonomy" id="3039681"/>
    <lineage>
        <taxon>Bacteria</taxon>
        <taxon>Pseudomonadati</taxon>
        <taxon>Atribacterota</taxon>
        <taxon>Atribacteria</taxon>
        <taxon>Atribacterales</taxon>
        <taxon>Thermatribacteraceae</taxon>
        <taxon>Thermatribacter</taxon>
    </lineage>
</organism>
<dbReference type="Pfam" id="PF07702">
    <property type="entry name" value="UTRA"/>
    <property type="match status" value="1"/>
</dbReference>
<dbReference type="Gene3D" id="3.40.1410.10">
    <property type="entry name" value="Chorismate lyase-like"/>
    <property type="match status" value="1"/>
</dbReference>
<keyword evidence="6" id="KW-1185">Reference proteome</keyword>
<evidence type="ECO:0000259" key="4">
    <source>
        <dbReference type="PROSITE" id="PS50949"/>
    </source>
</evidence>
<dbReference type="PRINTS" id="PR00035">
    <property type="entry name" value="HTHGNTR"/>
</dbReference>
<dbReference type="SMART" id="SM00345">
    <property type="entry name" value="HTH_GNTR"/>
    <property type="match status" value="1"/>
</dbReference>
<keyword evidence="2" id="KW-0238">DNA-binding</keyword>
<keyword evidence="3" id="KW-0804">Transcription</keyword>
<protein>
    <submittedName>
        <fullName evidence="5">GntR family transcriptional regulator</fullName>
    </submittedName>
</protein>
<dbReference type="RefSeq" id="WP_369017601.1">
    <property type="nucleotide sequence ID" value="NZ_CP121689.1"/>
</dbReference>
<dbReference type="SUPFAM" id="SSF64288">
    <property type="entry name" value="Chorismate lyase-like"/>
    <property type="match status" value="1"/>
</dbReference>
<dbReference type="PANTHER" id="PTHR44846">
    <property type="entry name" value="MANNOSYL-D-GLYCERATE TRANSPORT/METABOLISM SYSTEM REPRESSOR MNGR-RELATED"/>
    <property type="match status" value="1"/>
</dbReference>
<feature type="domain" description="HTH gntR-type" evidence="4">
    <location>
        <begin position="11"/>
        <end position="79"/>
    </location>
</feature>
<keyword evidence="1" id="KW-0805">Transcription regulation</keyword>
<name>A0ABZ2YCF7_9BACT</name>
<evidence type="ECO:0000313" key="6">
    <source>
        <dbReference type="Proteomes" id="UP001461341"/>
    </source>
</evidence>
<evidence type="ECO:0000256" key="2">
    <source>
        <dbReference type="ARBA" id="ARBA00023125"/>
    </source>
</evidence>
<dbReference type="CDD" id="cd07377">
    <property type="entry name" value="WHTH_GntR"/>
    <property type="match status" value="1"/>
</dbReference>
<accession>A0ABZ2YCF7</accession>
<dbReference type="SUPFAM" id="SSF46785">
    <property type="entry name" value="Winged helix' DNA-binding domain"/>
    <property type="match status" value="1"/>
</dbReference>
<dbReference type="Pfam" id="PF00392">
    <property type="entry name" value="GntR"/>
    <property type="match status" value="1"/>
</dbReference>
<dbReference type="EMBL" id="CP121689">
    <property type="protein sequence ID" value="WZL75454.1"/>
    <property type="molecule type" value="Genomic_DNA"/>
</dbReference>
<dbReference type="InterPro" id="IPR028978">
    <property type="entry name" value="Chorismate_lyase_/UTRA_dom_sf"/>
</dbReference>
<evidence type="ECO:0000256" key="3">
    <source>
        <dbReference type="ARBA" id="ARBA00023163"/>
    </source>
</evidence>
<dbReference type="InterPro" id="IPR036388">
    <property type="entry name" value="WH-like_DNA-bd_sf"/>
</dbReference>
<sequence length="264" mass="30323">MSLDIRKSSPIPLHVQLKRLILEMIERGDIKPGDRIYSESELCEKFGISRITVRRAIEDLAREGYLQKVPGKGTFVSKSKIVEKLGHLVTFTEDMLSRGLKPGSKLLRRSLVEANSQIAKHLRLTEENSRVIFVEQLLFADDQPICLRKVFLPFNLFKDFLGTSVAELEEKDLCYILNTFISKPVVWARQTLESVLIEKEEAALLKVPEGFPGLFCTRITFDETDSPIEYVEFLYRADRYKFVVNLVRPGFSKNHHLSSNNVVY</sequence>
<dbReference type="InterPro" id="IPR036390">
    <property type="entry name" value="WH_DNA-bd_sf"/>
</dbReference>
<reference evidence="5 6" key="1">
    <citation type="submission" date="2023-03" db="EMBL/GenBank/DDBJ databases">
        <title>Novel Species.</title>
        <authorList>
            <person name="Ma S."/>
        </authorList>
    </citation>
    <scope>NUCLEOTIDE SEQUENCE [LARGE SCALE GENOMIC DNA]</scope>
    <source>
        <strain evidence="5 6">B11</strain>
    </source>
</reference>